<evidence type="ECO:0000259" key="2">
    <source>
        <dbReference type="PROSITE" id="PS50836"/>
    </source>
</evidence>
<keyword evidence="1" id="KW-0732">Signal</keyword>
<evidence type="ECO:0000313" key="4">
    <source>
        <dbReference type="Proteomes" id="UP000759529"/>
    </source>
</evidence>
<accession>A0ABS2CVZ5</accession>
<dbReference type="Pfam" id="PF18962">
    <property type="entry name" value="Por_Secre_tail"/>
    <property type="match status" value="1"/>
</dbReference>
<dbReference type="Proteomes" id="UP000759529">
    <property type="component" value="Unassembled WGS sequence"/>
</dbReference>
<evidence type="ECO:0000313" key="3">
    <source>
        <dbReference type="EMBL" id="MBM6498417.1"/>
    </source>
</evidence>
<feature type="domain" description="DOMON" evidence="2">
    <location>
        <begin position="34"/>
        <end position="151"/>
    </location>
</feature>
<organism evidence="3 4">
    <name type="scientific">Flavobacterium macrobrachii</name>
    <dbReference type="NCBI Taxonomy" id="591204"/>
    <lineage>
        <taxon>Bacteria</taxon>
        <taxon>Pseudomonadati</taxon>
        <taxon>Bacteroidota</taxon>
        <taxon>Flavobacteriia</taxon>
        <taxon>Flavobacteriales</taxon>
        <taxon>Flavobacteriaceae</taxon>
        <taxon>Flavobacterium</taxon>
    </lineage>
</organism>
<comment type="caution">
    <text evidence="3">The sequence shown here is derived from an EMBL/GenBank/DDBJ whole genome shotgun (WGS) entry which is preliminary data.</text>
</comment>
<dbReference type="Pfam" id="PF03351">
    <property type="entry name" value="DOMON"/>
    <property type="match status" value="1"/>
</dbReference>
<protein>
    <submittedName>
        <fullName evidence="3">T9SS type A sorting domain-containing protein</fullName>
    </submittedName>
</protein>
<dbReference type="PROSITE" id="PS50836">
    <property type="entry name" value="DOMON"/>
    <property type="match status" value="1"/>
</dbReference>
<proteinExistence type="predicted"/>
<reference evidence="3 4" key="1">
    <citation type="submission" date="2021-02" db="EMBL/GenBank/DDBJ databases">
        <authorList>
            <person name="Jung H.S."/>
            <person name="Chun B.H."/>
            <person name="Jeon C.O."/>
        </authorList>
    </citation>
    <scope>NUCLEOTIDE SEQUENCE [LARGE SCALE GENOMIC DNA]</scope>
    <source>
        <strain evidence="3 4">LMG 25203</strain>
    </source>
</reference>
<dbReference type="EMBL" id="JACSOD020000427">
    <property type="protein sequence ID" value="MBM6498417.1"/>
    <property type="molecule type" value="Genomic_DNA"/>
</dbReference>
<dbReference type="NCBIfam" id="TIGR04183">
    <property type="entry name" value="Por_Secre_tail"/>
    <property type="match status" value="1"/>
</dbReference>
<dbReference type="RefSeq" id="WP_204158712.1">
    <property type="nucleotide sequence ID" value="NZ_JACSOD020000427.1"/>
</dbReference>
<dbReference type="InterPro" id="IPR026444">
    <property type="entry name" value="Secre_tail"/>
</dbReference>
<keyword evidence="4" id="KW-1185">Reference proteome</keyword>
<evidence type="ECO:0000256" key="1">
    <source>
        <dbReference type="ARBA" id="ARBA00022729"/>
    </source>
</evidence>
<dbReference type="InterPro" id="IPR005018">
    <property type="entry name" value="DOMON_domain"/>
</dbReference>
<sequence length="263" mass="28302">MTENGQSKFFITIISVTSFGQSKSTGTVSLNNNVPITANFTLNNNTSQVTLVLTGPSDRWFGLGFGSQIESGFGMSDGDVVVFTTATNPNLTDRNFAGTQNPPQDVQNWTTNSNTVSGGIRTLTLTRSLTTSDSNDFQMPYASTNSIKIGGVRAGSANFNVGSHGGSASAGFATLQFTTLDVEDFSLRATQIYPNPSNGEFLIKAKTTLREVNVYSQTGTFVRTIKVEESDTTEININGLQTGVYLLELVNDTEKSWKKVIVN</sequence>
<name>A0ABS2CVZ5_9FLAO</name>
<gene>
    <name evidence="3" type="ORF">H9X54_003755</name>
</gene>